<dbReference type="SMART" id="SM00176">
    <property type="entry name" value="RAN"/>
    <property type="match status" value="1"/>
</dbReference>
<feature type="compositionally biased region" description="Basic and acidic residues" evidence="3">
    <location>
        <begin position="109"/>
        <end position="118"/>
    </location>
</feature>
<dbReference type="PROSITE" id="PS51421">
    <property type="entry name" value="RAS"/>
    <property type="match status" value="1"/>
</dbReference>
<keyword evidence="2" id="KW-0342">GTP-binding</keyword>
<feature type="compositionally biased region" description="Polar residues" evidence="3">
    <location>
        <begin position="124"/>
        <end position="153"/>
    </location>
</feature>
<dbReference type="GO" id="GO:0003924">
    <property type="term" value="F:GTPase activity"/>
    <property type="evidence" value="ECO:0007669"/>
    <property type="project" value="InterPro"/>
</dbReference>
<dbReference type="CDD" id="cd00154">
    <property type="entry name" value="Rab"/>
    <property type="match status" value="1"/>
</dbReference>
<evidence type="ECO:0000313" key="5">
    <source>
        <dbReference type="WBParaSite" id="BXY_0809900.1"/>
    </source>
</evidence>
<dbReference type="PROSITE" id="PS51419">
    <property type="entry name" value="RAB"/>
    <property type="match status" value="1"/>
</dbReference>
<dbReference type="PANTHER" id="PTHR47977">
    <property type="entry name" value="RAS-RELATED PROTEIN RAB"/>
    <property type="match status" value="1"/>
</dbReference>
<evidence type="ECO:0000256" key="1">
    <source>
        <dbReference type="ARBA" id="ARBA00022741"/>
    </source>
</evidence>
<dbReference type="InterPro" id="IPR050227">
    <property type="entry name" value="Rab"/>
</dbReference>
<evidence type="ECO:0000256" key="3">
    <source>
        <dbReference type="SAM" id="MobiDB-lite"/>
    </source>
</evidence>
<dbReference type="FunFam" id="3.40.50.300:FF:001822">
    <property type="entry name" value="RAB family"/>
    <property type="match status" value="1"/>
</dbReference>
<dbReference type="Pfam" id="PF00071">
    <property type="entry name" value="Ras"/>
    <property type="match status" value="1"/>
</dbReference>
<dbReference type="Proteomes" id="UP000095284">
    <property type="component" value="Unplaced"/>
</dbReference>
<evidence type="ECO:0000313" key="4">
    <source>
        <dbReference type="Proteomes" id="UP000095284"/>
    </source>
</evidence>
<evidence type="ECO:0000256" key="2">
    <source>
        <dbReference type="ARBA" id="ARBA00023134"/>
    </source>
</evidence>
<name>A0A1I7S514_BURXY</name>
<dbReference type="SUPFAM" id="SSF52540">
    <property type="entry name" value="P-loop containing nucleoside triphosphate hydrolases"/>
    <property type="match status" value="1"/>
</dbReference>
<dbReference type="SMART" id="SM00173">
    <property type="entry name" value="RAS"/>
    <property type="match status" value="1"/>
</dbReference>
<dbReference type="Gene3D" id="3.40.50.300">
    <property type="entry name" value="P-loop containing nucleotide triphosphate hydrolases"/>
    <property type="match status" value="1"/>
</dbReference>
<sequence>MSCLQENAERLFAICDTDDKGFIVRADLPKLDGLIANVTFSHLEEFFNANDTTRTSIVAREDFIRGIKPLLINSRRDITQEDLIRPRKHLVDLPPENFRTICLESDPVQKKFSPDKTRSKLSIAISTPTDNQSSSRGLAKSSITPSVSASSFTPYVHIQESKRPQSATEYNDDTPEGRNQLEFTEVLRRSSHSNPDVVGRTTLADELRTPDRIYKVVFVGDSAVGKTCFLHRFCHNRFKPLFNATIGVDFTVKSIKVNDRVVAVQLWDTAGQERYRFRSITKQYFRKADAVVLLYDITSEQSFLNVRSWISSVQNGVDEECAMILVGNKVDLCPNEETRAVSYKEAKAVANEFNMVYFETSAYTGLGINECMRAVAVKLLQRDEENLEESLRLEIEEDSPKSSWCCV</sequence>
<keyword evidence="1" id="KW-0547">Nucleotide-binding</keyword>
<proteinExistence type="predicted"/>
<dbReference type="NCBIfam" id="TIGR00231">
    <property type="entry name" value="small_GTP"/>
    <property type="match status" value="1"/>
</dbReference>
<dbReference type="PRINTS" id="PR00449">
    <property type="entry name" value="RASTRNSFRMNG"/>
</dbReference>
<dbReference type="WBParaSite" id="BXY_0809900.1">
    <property type="protein sequence ID" value="BXY_0809900.1"/>
    <property type="gene ID" value="BXY_0809900"/>
</dbReference>
<feature type="region of interest" description="Disordered" evidence="3">
    <location>
        <begin position="109"/>
        <end position="178"/>
    </location>
</feature>
<dbReference type="InterPro" id="IPR005225">
    <property type="entry name" value="Small_GTP-bd"/>
</dbReference>
<dbReference type="eggNOG" id="KOG0078">
    <property type="taxonomic scope" value="Eukaryota"/>
</dbReference>
<dbReference type="GO" id="GO:0005525">
    <property type="term" value="F:GTP binding"/>
    <property type="evidence" value="ECO:0007669"/>
    <property type="project" value="UniProtKB-KW"/>
</dbReference>
<dbReference type="AlphaFoldDB" id="A0A1I7S514"/>
<dbReference type="PROSITE" id="PS51420">
    <property type="entry name" value="RHO"/>
    <property type="match status" value="1"/>
</dbReference>
<dbReference type="SMART" id="SM00175">
    <property type="entry name" value="RAB"/>
    <property type="match status" value="1"/>
</dbReference>
<protein>
    <submittedName>
        <fullName evidence="5">Ras-related protein Rab-36</fullName>
    </submittedName>
</protein>
<dbReference type="InterPro" id="IPR001806">
    <property type="entry name" value="Small_GTPase"/>
</dbReference>
<dbReference type="SMART" id="SM00174">
    <property type="entry name" value="RHO"/>
    <property type="match status" value="1"/>
</dbReference>
<accession>A0A1I7S514</accession>
<dbReference type="InterPro" id="IPR027417">
    <property type="entry name" value="P-loop_NTPase"/>
</dbReference>
<organism evidence="4 5">
    <name type="scientific">Bursaphelenchus xylophilus</name>
    <name type="common">Pinewood nematode worm</name>
    <name type="synonym">Aphelenchoides xylophilus</name>
    <dbReference type="NCBI Taxonomy" id="6326"/>
    <lineage>
        <taxon>Eukaryota</taxon>
        <taxon>Metazoa</taxon>
        <taxon>Ecdysozoa</taxon>
        <taxon>Nematoda</taxon>
        <taxon>Chromadorea</taxon>
        <taxon>Rhabditida</taxon>
        <taxon>Tylenchina</taxon>
        <taxon>Tylenchomorpha</taxon>
        <taxon>Aphelenchoidea</taxon>
        <taxon>Aphelenchoididae</taxon>
        <taxon>Bursaphelenchus</taxon>
    </lineage>
</organism>
<reference evidence="5" key="1">
    <citation type="submission" date="2016-11" db="UniProtKB">
        <authorList>
            <consortium name="WormBaseParasite"/>
        </authorList>
    </citation>
    <scope>IDENTIFICATION</scope>
</reference>